<feature type="transmembrane region" description="Helical" evidence="6">
    <location>
        <begin position="84"/>
        <end position="102"/>
    </location>
</feature>
<keyword evidence="5" id="KW-0175">Coiled coil</keyword>
<sequence length="916" mass="103927">MGKGRALSDGVIKKIILSYTYVAIWIFLSFTVIVYNKYILDKKMYNWPYPITLTMIHMAFCSSLAVILIKVFKVVEPVSMSRDTYLRSVVPIGALYSLSLWLSNSAYIYLSVSFIQMLKALMPVAVYSIGVLLKKETFKSQTMTNMLSISFGVAIAAYGEAKFDGWGVFLQLGAVAFEATRLVLIQILLTSKGINLNPITSLYYVAPCCLVFLSVPWIFVEFPVLRDTSSFHFDFVIFGTNSVCAFALNLAVFLLVGKTSALTMNVAGVVKDWLLIAFSWSVIKDTALKAKDAQKKVQASDEEAGKLLGERENFCIGELHHAGRWFCRLRLCSGFSSKRRLSNGFHFVSRSYSTSDPPKPSGPLTSYSKLVEQGRLQHDPYQEKVVSAFENLFGRLEHFEKEMEDYHVILAEWEKKREEERRKLMVEEAEKKEEDGMWASMNKHGQKLLGRWVLGRRQMNVEPGVGKWVSYLNRERKLDSIVGSRPAVPPAPKGLYIYGNVGCGKTMLMDMFYGATDGIIRHRQRFHFHEAMLKINEQMHKYWKENGAEKSSQYSISSWIMNLPVDEKVKEWLAGEEFYKQQLQMKHILPAVADKFLVDQQSSKKGASILCFDEIQTVDVFAIVALSGIMSRLLATGTVLVATSNRAPRELNQDGMQKEIFDKFISKLEKHCEIISIGSEVDYRRVAAQNSVENVHYLWPLNNAVLEEFEKMWRQITDQYGGEITSATLPVMFGRTVEVPQSCNGVARFTFEYLCGRPVGAADYIAVAKNYHTIFISDIPAMSMEIRDKARRFITLVDELYNHHCCLVSSAETPIDELFQGTAEGTLFDLESFQFETETEDSRLRRDVLAEGSISAAGSPSSIVSMLSGEEEMFAFARAASRLIEMQTPLYLEGVRFLHPYFHQQKNDQPKVWSFT</sequence>
<feature type="domain" description="Sugar phosphate transporter" evidence="7">
    <location>
        <begin position="21"/>
        <end position="284"/>
    </location>
</feature>
<dbReference type="Proteomes" id="UP000682877">
    <property type="component" value="Chromosome 4"/>
</dbReference>
<gene>
    <name evidence="8" type="ORF">AARE701A_LOCUS9579</name>
</gene>
<comment type="similarity">
    <text evidence="2">Belongs to the AFG1 ATPase family.</text>
</comment>
<dbReference type="InterPro" id="IPR037185">
    <property type="entry name" value="EmrE-like"/>
</dbReference>
<dbReference type="PANTHER" id="PTHR12169">
    <property type="entry name" value="ATPASE N2B"/>
    <property type="match status" value="1"/>
</dbReference>
<dbReference type="PANTHER" id="PTHR12169:SF6">
    <property type="entry name" value="AFG1-LIKE ATPASE"/>
    <property type="match status" value="1"/>
</dbReference>
<dbReference type="GO" id="GO:0005739">
    <property type="term" value="C:mitochondrion"/>
    <property type="evidence" value="ECO:0007669"/>
    <property type="project" value="TreeGrafter"/>
</dbReference>
<name>A0A8S2A6G1_ARAAE</name>
<keyword evidence="6" id="KW-0472">Membrane</keyword>
<evidence type="ECO:0000256" key="3">
    <source>
        <dbReference type="ARBA" id="ARBA00022741"/>
    </source>
</evidence>
<keyword evidence="3" id="KW-0547">Nucleotide-binding</keyword>
<dbReference type="InterPro" id="IPR004853">
    <property type="entry name" value="Sugar_P_trans_dom"/>
</dbReference>
<dbReference type="EMBL" id="LR999454">
    <property type="protein sequence ID" value="CAE6008904.1"/>
    <property type="molecule type" value="Genomic_DNA"/>
</dbReference>
<evidence type="ECO:0000313" key="9">
    <source>
        <dbReference type="Proteomes" id="UP000682877"/>
    </source>
</evidence>
<comment type="subcellular location">
    <subcellularLocation>
        <location evidence="1">Membrane</location>
        <topology evidence="1">Multi-pass membrane protein</topology>
    </subcellularLocation>
</comment>
<keyword evidence="9" id="KW-1185">Reference proteome</keyword>
<dbReference type="GO" id="GO:0005524">
    <property type="term" value="F:ATP binding"/>
    <property type="evidence" value="ECO:0007669"/>
    <property type="project" value="UniProtKB-KW"/>
</dbReference>
<dbReference type="GO" id="GO:0016887">
    <property type="term" value="F:ATP hydrolysis activity"/>
    <property type="evidence" value="ECO:0007669"/>
    <property type="project" value="InterPro"/>
</dbReference>
<dbReference type="Pfam" id="PF03151">
    <property type="entry name" value="TPT"/>
    <property type="match status" value="1"/>
</dbReference>
<proteinExistence type="inferred from homology"/>
<feature type="transmembrane region" description="Helical" evidence="6">
    <location>
        <begin position="15"/>
        <end position="35"/>
    </location>
</feature>
<feature type="coiled-coil region" evidence="5">
    <location>
        <begin position="396"/>
        <end position="435"/>
    </location>
</feature>
<dbReference type="InterPro" id="IPR005654">
    <property type="entry name" value="ATPase_AFG1-like"/>
</dbReference>
<dbReference type="AlphaFoldDB" id="A0A8S2A6G1"/>
<evidence type="ECO:0000313" key="8">
    <source>
        <dbReference type="EMBL" id="CAE6008904.1"/>
    </source>
</evidence>
<feature type="transmembrane region" description="Helical" evidence="6">
    <location>
        <begin position="262"/>
        <end position="283"/>
    </location>
</feature>
<organism evidence="8 9">
    <name type="scientific">Arabidopsis arenosa</name>
    <name type="common">Sand rock-cress</name>
    <name type="synonym">Cardaminopsis arenosa</name>
    <dbReference type="NCBI Taxonomy" id="38785"/>
    <lineage>
        <taxon>Eukaryota</taxon>
        <taxon>Viridiplantae</taxon>
        <taxon>Streptophyta</taxon>
        <taxon>Embryophyta</taxon>
        <taxon>Tracheophyta</taxon>
        <taxon>Spermatophyta</taxon>
        <taxon>Magnoliopsida</taxon>
        <taxon>eudicotyledons</taxon>
        <taxon>Gunneridae</taxon>
        <taxon>Pentapetalae</taxon>
        <taxon>rosids</taxon>
        <taxon>malvids</taxon>
        <taxon>Brassicales</taxon>
        <taxon>Brassicaceae</taxon>
        <taxon>Camelineae</taxon>
        <taxon>Arabidopsis</taxon>
    </lineage>
</organism>
<evidence type="ECO:0000256" key="1">
    <source>
        <dbReference type="ARBA" id="ARBA00004141"/>
    </source>
</evidence>
<evidence type="ECO:0000256" key="5">
    <source>
        <dbReference type="SAM" id="Coils"/>
    </source>
</evidence>
<dbReference type="Pfam" id="PF03969">
    <property type="entry name" value="AFG1_ATPase"/>
    <property type="match status" value="1"/>
</dbReference>
<keyword evidence="6" id="KW-0812">Transmembrane</keyword>
<dbReference type="InterPro" id="IPR027417">
    <property type="entry name" value="P-loop_NTPase"/>
</dbReference>
<dbReference type="NCBIfam" id="NF040713">
    <property type="entry name" value="ZapE"/>
    <property type="match status" value="1"/>
</dbReference>
<dbReference type="SUPFAM" id="SSF52540">
    <property type="entry name" value="P-loop containing nucleoside triphosphate hydrolases"/>
    <property type="match status" value="1"/>
</dbReference>
<evidence type="ECO:0000256" key="6">
    <source>
        <dbReference type="SAM" id="Phobius"/>
    </source>
</evidence>
<feature type="transmembrane region" description="Helical" evidence="6">
    <location>
        <begin position="47"/>
        <end position="72"/>
    </location>
</feature>
<protein>
    <recommendedName>
        <fullName evidence="7">Sugar phosphate transporter domain-containing protein</fullName>
    </recommendedName>
</protein>
<dbReference type="SUPFAM" id="SSF103481">
    <property type="entry name" value="Multidrug resistance efflux transporter EmrE"/>
    <property type="match status" value="1"/>
</dbReference>
<feature type="transmembrane region" description="Helical" evidence="6">
    <location>
        <begin position="231"/>
        <end position="255"/>
    </location>
</feature>
<feature type="transmembrane region" description="Helical" evidence="6">
    <location>
        <begin position="108"/>
        <end position="130"/>
    </location>
</feature>
<keyword evidence="6" id="KW-1133">Transmembrane helix</keyword>
<evidence type="ECO:0000256" key="4">
    <source>
        <dbReference type="ARBA" id="ARBA00022840"/>
    </source>
</evidence>
<evidence type="ECO:0000256" key="2">
    <source>
        <dbReference type="ARBA" id="ARBA00010322"/>
    </source>
</evidence>
<keyword evidence="4" id="KW-0067">ATP-binding</keyword>
<feature type="transmembrane region" description="Helical" evidence="6">
    <location>
        <begin position="201"/>
        <end position="219"/>
    </location>
</feature>
<dbReference type="Gene3D" id="3.40.50.300">
    <property type="entry name" value="P-loop containing nucleotide triphosphate hydrolases"/>
    <property type="match status" value="1"/>
</dbReference>
<evidence type="ECO:0000259" key="7">
    <source>
        <dbReference type="Pfam" id="PF03151"/>
    </source>
</evidence>
<reference evidence="8" key="1">
    <citation type="submission" date="2021-01" db="EMBL/GenBank/DDBJ databases">
        <authorList>
            <person name="Bezrukov I."/>
        </authorList>
    </citation>
    <scope>NUCLEOTIDE SEQUENCE</scope>
</reference>
<dbReference type="FunFam" id="3.40.50.300:FF:001040">
    <property type="entry name" value="AFG1-like ATPase isoform C"/>
    <property type="match status" value="1"/>
</dbReference>
<accession>A0A8S2A6G1</accession>
<feature type="transmembrane region" description="Helical" evidence="6">
    <location>
        <begin position="165"/>
        <end position="189"/>
    </location>
</feature>